<evidence type="ECO:0000256" key="6">
    <source>
        <dbReference type="ARBA" id="ARBA00022777"/>
    </source>
</evidence>
<evidence type="ECO:0000256" key="3">
    <source>
        <dbReference type="ARBA" id="ARBA00017473"/>
    </source>
</evidence>
<dbReference type="InterPro" id="IPR020568">
    <property type="entry name" value="Ribosomal_Su5_D2-typ_SF"/>
</dbReference>
<evidence type="ECO:0000256" key="4">
    <source>
        <dbReference type="ARBA" id="ARBA00022679"/>
    </source>
</evidence>
<evidence type="ECO:0000256" key="7">
    <source>
        <dbReference type="ARBA" id="ARBA00022840"/>
    </source>
</evidence>
<gene>
    <name evidence="10 13" type="primary">ispE</name>
    <name evidence="13" type="ORF">AW11_00448</name>
</gene>
<evidence type="ECO:0000256" key="9">
    <source>
        <dbReference type="ARBA" id="ARBA00032554"/>
    </source>
</evidence>
<dbReference type="InterPro" id="IPR013750">
    <property type="entry name" value="GHMP_kinase_C_dom"/>
</dbReference>
<dbReference type="Pfam" id="PF00288">
    <property type="entry name" value="GHMP_kinases_N"/>
    <property type="match status" value="1"/>
</dbReference>
<feature type="binding site" evidence="10">
    <location>
        <begin position="115"/>
        <end position="125"/>
    </location>
    <ligand>
        <name>ATP</name>
        <dbReference type="ChEBI" id="CHEBI:30616"/>
    </ligand>
</feature>
<dbReference type="GO" id="GO:0005524">
    <property type="term" value="F:ATP binding"/>
    <property type="evidence" value="ECO:0007669"/>
    <property type="project" value="UniProtKB-UniRule"/>
</dbReference>
<dbReference type="eggNOG" id="COG1947">
    <property type="taxonomic scope" value="Bacteria"/>
</dbReference>
<dbReference type="InterPro" id="IPR004424">
    <property type="entry name" value="IspE"/>
</dbReference>
<dbReference type="NCBIfam" id="TIGR00154">
    <property type="entry name" value="ispE"/>
    <property type="match status" value="1"/>
</dbReference>
<comment type="function">
    <text evidence="10">Catalyzes the phosphorylation of the position 2 hydroxy group of 4-diphosphocytidyl-2C-methyl-D-erythritol.</text>
</comment>
<dbReference type="Proteomes" id="UP000022141">
    <property type="component" value="Unassembled WGS sequence"/>
</dbReference>
<keyword evidence="7 10" id="KW-0067">ATP-binding</keyword>
<evidence type="ECO:0000256" key="8">
    <source>
        <dbReference type="ARBA" id="ARBA00023229"/>
    </source>
</evidence>
<dbReference type="EMBL" id="JEMY01000004">
    <property type="protein sequence ID" value="EXI90592.1"/>
    <property type="molecule type" value="Genomic_DNA"/>
</dbReference>
<dbReference type="GO" id="GO:0016114">
    <property type="term" value="P:terpenoid biosynthetic process"/>
    <property type="evidence" value="ECO:0007669"/>
    <property type="project" value="UniProtKB-UniRule"/>
</dbReference>
<dbReference type="PANTHER" id="PTHR43527:SF2">
    <property type="entry name" value="4-DIPHOSPHOCYTIDYL-2-C-METHYL-D-ERYTHRITOL KINASE, CHLOROPLASTIC"/>
    <property type="match status" value="1"/>
</dbReference>
<evidence type="ECO:0000256" key="2">
    <source>
        <dbReference type="ARBA" id="ARBA00012052"/>
    </source>
</evidence>
<dbReference type="HAMAP" id="MF_00061">
    <property type="entry name" value="IspE"/>
    <property type="match status" value="1"/>
</dbReference>
<dbReference type="SUPFAM" id="SSF55060">
    <property type="entry name" value="GHMP Kinase, C-terminal domain"/>
    <property type="match status" value="1"/>
</dbReference>
<dbReference type="AlphaFoldDB" id="A0A011QMN7"/>
<dbReference type="EC" id="2.7.1.148" evidence="2 10"/>
<evidence type="ECO:0000259" key="12">
    <source>
        <dbReference type="Pfam" id="PF08544"/>
    </source>
</evidence>
<dbReference type="PATRIC" id="fig|1454004.3.peg.463"/>
<evidence type="ECO:0000256" key="10">
    <source>
        <dbReference type="HAMAP-Rule" id="MF_00061"/>
    </source>
</evidence>
<keyword evidence="6 10" id="KW-0418">Kinase</keyword>
<dbReference type="InterPro" id="IPR006204">
    <property type="entry name" value="GHMP_kinase_N_dom"/>
</dbReference>
<sequence>MAAPGQAIDAIAAMTASRQIWDWQSVYPAPAKLNLFLHVVGQRADGYHLLQTLFRFLDHGDRLHFAPRADGAIHLATPLPGVPPESDLTLRAARLLQAASACRQGVDISIDKRLPMGGGLGGGSSDAATVLLALNHLWKLDLPRRQLQEIGLQLGADVPFFIFGRNAFAEGVGEALQAVELPACGYLVLEPPLAVATAAIFGAPELKRDSLPIRAEQWHPGFGGNDLQTVVAARFPVVAEHLACLSAFAPARMSGSGACVFAEFESAEQAQAALRKIPAKLRGWVAAGLDEHPLRALASG</sequence>
<comment type="pathway">
    <text evidence="10">Isoprenoid biosynthesis; isopentenyl diphosphate biosynthesis via DXP pathway; isopentenyl diphosphate from 1-deoxy-D-xylulose 5-phosphate: step 3/6.</text>
</comment>
<evidence type="ECO:0000259" key="11">
    <source>
        <dbReference type="Pfam" id="PF00288"/>
    </source>
</evidence>
<accession>A0A011QMN7</accession>
<evidence type="ECO:0000256" key="5">
    <source>
        <dbReference type="ARBA" id="ARBA00022741"/>
    </source>
</evidence>
<keyword evidence="8 10" id="KW-0414">Isoprene biosynthesis</keyword>
<reference evidence="13" key="1">
    <citation type="submission" date="2014-02" db="EMBL/GenBank/DDBJ databases">
        <title>Expanding our view of genomic diversity in Candidatus Accumulibacter clades.</title>
        <authorList>
            <person name="Skennerton C.T."/>
            <person name="Barr J.J."/>
            <person name="Slater F.R."/>
            <person name="Bond P.L."/>
            <person name="Tyson G.W."/>
        </authorList>
    </citation>
    <scope>NUCLEOTIDE SEQUENCE [LARGE SCALE GENOMIC DNA]</scope>
</reference>
<dbReference type="UniPathway" id="UPA00056">
    <property type="reaction ID" value="UER00094"/>
</dbReference>
<dbReference type="PANTHER" id="PTHR43527">
    <property type="entry name" value="4-DIPHOSPHOCYTIDYL-2-C-METHYL-D-ERYTHRITOL KINASE, CHLOROPLASTIC"/>
    <property type="match status" value="1"/>
</dbReference>
<comment type="catalytic activity">
    <reaction evidence="10">
        <text>4-CDP-2-C-methyl-D-erythritol + ATP = 4-CDP-2-C-methyl-D-erythritol 2-phosphate + ADP + H(+)</text>
        <dbReference type="Rhea" id="RHEA:18437"/>
        <dbReference type="ChEBI" id="CHEBI:15378"/>
        <dbReference type="ChEBI" id="CHEBI:30616"/>
        <dbReference type="ChEBI" id="CHEBI:57823"/>
        <dbReference type="ChEBI" id="CHEBI:57919"/>
        <dbReference type="ChEBI" id="CHEBI:456216"/>
        <dbReference type="EC" id="2.7.1.148"/>
    </reaction>
</comment>
<dbReference type="SUPFAM" id="SSF54211">
    <property type="entry name" value="Ribosomal protein S5 domain 2-like"/>
    <property type="match status" value="1"/>
</dbReference>
<dbReference type="InterPro" id="IPR014721">
    <property type="entry name" value="Ribsml_uS5_D2-typ_fold_subgr"/>
</dbReference>
<evidence type="ECO:0000256" key="1">
    <source>
        <dbReference type="ARBA" id="ARBA00009684"/>
    </source>
</evidence>
<organism evidence="13 14">
    <name type="scientific">Accumulibacter regalis</name>
    <dbReference type="NCBI Taxonomy" id="522306"/>
    <lineage>
        <taxon>Bacteria</taxon>
        <taxon>Pseudomonadati</taxon>
        <taxon>Pseudomonadota</taxon>
        <taxon>Betaproteobacteria</taxon>
        <taxon>Candidatus Accumulibacter</taxon>
    </lineage>
</organism>
<feature type="domain" description="GHMP kinase N-terminal" evidence="11">
    <location>
        <begin position="88"/>
        <end position="165"/>
    </location>
</feature>
<dbReference type="NCBIfam" id="NF011202">
    <property type="entry name" value="PRK14608.1"/>
    <property type="match status" value="1"/>
</dbReference>
<comment type="caution">
    <text evidence="13">The sequence shown here is derived from an EMBL/GenBank/DDBJ whole genome shotgun (WGS) entry which is preliminary data.</text>
</comment>
<dbReference type="GO" id="GO:0019288">
    <property type="term" value="P:isopentenyl diphosphate biosynthetic process, methylerythritol 4-phosphate pathway"/>
    <property type="evidence" value="ECO:0007669"/>
    <property type="project" value="UniProtKB-UniRule"/>
</dbReference>
<dbReference type="Gene3D" id="3.30.70.890">
    <property type="entry name" value="GHMP kinase, C-terminal domain"/>
    <property type="match status" value="1"/>
</dbReference>
<keyword evidence="14" id="KW-1185">Reference proteome</keyword>
<dbReference type="Gene3D" id="3.30.230.10">
    <property type="match status" value="1"/>
</dbReference>
<comment type="similarity">
    <text evidence="1 10">Belongs to the GHMP kinase family. IspE subfamily.</text>
</comment>
<evidence type="ECO:0000313" key="13">
    <source>
        <dbReference type="EMBL" id="EXI90592.1"/>
    </source>
</evidence>
<dbReference type="Pfam" id="PF08544">
    <property type="entry name" value="GHMP_kinases_C"/>
    <property type="match status" value="1"/>
</dbReference>
<dbReference type="PIRSF" id="PIRSF010376">
    <property type="entry name" value="IspE"/>
    <property type="match status" value="1"/>
</dbReference>
<proteinExistence type="inferred from homology"/>
<feature type="active site" evidence="10">
    <location>
        <position position="157"/>
    </location>
</feature>
<feature type="active site" evidence="10">
    <location>
        <position position="32"/>
    </location>
</feature>
<dbReference type="STRING" id="1454004.AW11_00448"/>
<evidence type="ECO:0000313" key="14">
    <source>
        <dbReference type="Proteomes" id="UP000022141"/>
    </source>
</evidence>
<name>A0A011QMN7_ACCRE</name>
<dbReference type="GO" id="GO:0050515">
    <property type="term" value="F:4-(cytidine 5'-diphospho)-2-C-methyl-D-erythritol kinase activity"/>
    <property type="evidence" value="ECO:0007669"/>
    <property type="project" value="UniProtKB-UniRule"/>
</dbReference>
<keyword evidence="4 10" id="KW-0808">Transferase</keyword>
<keyword evidence="5 10" id="KW-0547">Nucleotide-binding</keyword>
<protein>
    <recommendedName>
        <fullName evidence="3 10">4-diphosphocytidyl-2-C-methyl-D-erythritol kinase</fullName>
        <shortName evidence="10">CMK</shortName>
        <ecNumber evidence="2 10">2.7.1.148</ecNumber>
    </recommendedName>
    <alternativeName>
        <fullName evidence="9 10">4-(cytidine-5'-diphospho)-2-C-methyl-D-erythritol kinase</fullName>
    </alternativeName>
</protein>
<dbReference type="InterPro" id="IPR036554">
    <property type="entry name" value="GHMP_kinase_C_sf"/>
</dbReference>
<feature type="domain" description="GHMP kinase C-terminal" evidence="12">
    <location>
        <begin position="225"/>
        <end position="281"/>
    </location>
</feature>